<comment type="caution">
    <text evidence="6">The sequence shown here is derived from an EMBL/GenBank/DDBJ whole genome shotgun (WGS) entry which is preliminary data.</text>
</comment>
<dbReference type="InParanoid" id="Q4D710"/>
<dbReference type="PANTHER" id="PTHR19359">
    <property type="entry name" value="CYTOCHROME B5"/>
    <property type="match status" value="1"/>
</dbReference>
<dbReference type="InterPro" id="IPR001199">
    <property type="entry name" value="Cyt_B5-like_heme/steroid-bd"/>
</dbReference>
<dbReference type="SMR" id="Q4D710"/>
<dbReference type="SUPFAM" id="SSF55856">
    <property type="entry name" value="Cytochrome b5-like heme/steroid binding domain"/>
    <property type="match status" value="1"/>
</dbReference>
<dbReference type="GO" id="GO:0046872">
    <property type="term" value="F:metal ion binding"/>
    <property type="evidence" value="ECO:0007669"/>
    <property type="project" value="UniProtKB-KW"/>
</dbReference>
<dbReference type="STRING" id="353153.Q4D710"/>
<dbReference type="AlphaFoldDB" id="Q4D710"/>
<dbReference type="GeneID" id="3540895"/>
<evidence type="ECO:0000259" key="5">
    <source>
        <dbReference type="PROSITE" id="PS50255"/>
    </source>
</evidence>
<evidence type="ECO:0000256" key="2">
    <source>
        <dbReference type="ARBA" id="ARBA00022723"/>
    </source>
</evidence>
<dbReference type="PANTHER" id="PTHR19359:SF146">
    <property type="entry name" value="B5, PUTATIVE-RELATED"/>
    <property type="match status" value="1"/>
</dbReference>
<dbReference type="SMART" id="SM01117">
    <property type="entry name" value="Cyt-b5"/>
    <property type="match status" value="1"/>
</dbReference>
<dbReference type="InterPro" id="IPR050668">
    <property type="entry name" value="Cytochrome_b5"/>
</dbReference>
<evidence type="ECO:0000256" key="1">
    <source>
        <dbReference type="ARBA" id="ARBA00022617"/>
    </source>
</evidence>
<dbReference type="Pfam" id="PF00173">
    <property type="entry name" value="Cyt-b5"/>
    <property type="match status" value="1"/>
</dbReference>
<evidence type="ECO:0000313" key="7">
    <source>
        <dbReference type="Proteomes" id="UP000002296"/>
    </source>
</evidence>
<dbReference type="GO" id="GO:0020037">
    <property type="term" value="F:heme binding"/>
    <property type="evidence" value="ECO:0007669"/>
    <property type="project" value="TreeGrafter"/>
</dbReference>
<dbReference type="Proteomes" id="UP000002296">
    <property type="component" value="Unassembled WGS sequence"/>
</dbReference>
<dbReference type="PaxDb" id="353153-Q4D710"/>
<dbReference type="PROSITE" id="PS50255">
    <property type="entry name" value="CYTOCHROME_B5_2"/>
    <property type="match status" value="1"/>
</dbReference>
<keyword evidence="7" id="KW-1185">Reference proteome</keyword>
<keyword evidence="2" id="KW-0479">Metal-binding</keyword>
<dbReference type="KEGG" id="tcr:504431.109"/>
<dbReference type="GO" id="GO:0016020">
    <property type="term" value="C:membrane"/>
    <property type="evidence" value="ECO:0007669"/>
    <property type="project" value="TreeGrafter"/>
</dbReference>
<keyword evidence="1" id="KW-0349">Heme</keyword>
<dbReference type="PRINTS" id="PR00363">
    <property type="entry name" value="CYTOCHROMEB5"/>
</dbReference>
<accession>Q4D710</accession>
<keyword evidence="3" id="KW-0408">Iron</keyword>
<gene>
    <name evidence="6" type="ORF">Tc00.1047053504431.109</name>
</gene>
<protein>
    <submittedName>
        <fullName evidence="6">Cytochrome b5, putative</fullName>
    </submittedName>
</protein>
<dbReference type="RefSeq" id="XP_810171.1">
    <property type="nucleotide sequence ID" value="XM_805078.1"/>
</dbReference>
<sequence>MFSFSFATNLGGLKVSKQRLMLKGLLQIIGLKKEWPVFTLDEVRQHNDRSSIWIVAGNSVYDVTYILDTHPGGLNALLRRGGGVKDCTEDFYFHSRAARRAWNSLKIGELDLGEAMGIGTLAVSLTGSRDGNAAPEASPVNHACASWECDGGKNCCCTSTVETHGSTSEPVPERLCSECLHRHSAWR</sequence>
<evidence type="ECO:0000256" key="3">
    <source>
        <dbReference type="ARBA" id="ARBA00023004"/>
    </source>
</evidence>
<name>Q4D710_TRYCC</name>
<organism evidence="6 7">
    <name type="scientific">Trypanosoma cruzi (strain CL Brener)</name>
    <dbReference type="NCBI Taxonomy" id="353153"/>
    <lineage>
        <taxon>Eukaryota</taxon>
        <taxon>Discoba</taxon>
        <taxon>Euglenozoa</taxon>
        <taxon>Kinetoplastea</taxon>
        <taxon>Metakinetoplastina</taxon>
        <taxon>Trypanosomatida</taxon>
        <taxon>Trypanosomatidae</taxon>
        <taxon>Trypanosoma</taxon>
        <taxon>Schizotrypanum</taxon>
    </lineage>
</organism>
<feature type="domain" description="Cytochrome b5 heme-binding" evidence="5">
    <location>
        <begin position="35"/>
        <end position="111"/>
    </location>
</feature>
<proteinExistence type="inferred from homology"/>
<comment type="similarity">
    <text evidence="4">Belongs to the cytochrome b5 family.</text>
</comment>
<dbReference type="FunFam" id="3.10.120.10:FF:000007">
    <property type="entry name" value="Sulfite oxidase, mitochondrial"/>
    <property type="match status" value="1"/>
</dbReference>
<evidence type="ECO:0000313" key="6">
    <source>
        <dbReference type="EMBL" id="EAN88320.1"/>
    </source>
</evidence>
<reference evidence="6 7" key="1">
    <citation type="journal article" date="2005" name="Science">
        <title>The genome sequence of Trypanosoma cruzi, etiologic agent of Chagas disease.</title>
        <authorList>
            <person name="El-Sayed N.M."/>
            <person name="Myler P.J."/>
            <person name="Bartholomeu D.C."/>
            <person name="Nilsson D."/>
            <person name="Aggarwal G."/>
            <person name="Tran A.N."/>
            <person name="Ghedin E."/>
            <person name="Worthey E.A."/>
            <person name="Delcher A.L."/>
            <person name="Blandin G."/>
            <person name="Westenberger S.J."/>
            <person name="Caler E."/>
            <person name="Cerqueira G.C."/>
            <person name="Branche C."/>
            <person name="Haas B."/>
            <person name="Anupama A."/>
            <person name="Arner E."/>
            <person name="Aslund L."/>
            <person name="Attipoe P."/>
            <person name="Bontempi E."/>
            <person name="Bringaud F."/>
            <person name="Burton P."/>
            <person name="Cadag E."/>
            <person name="Campbell D.A."/>
            <person name="Carrington M."/>
            <person name="Crabtree J."/>
            <person name="Darban H."/>
            <person name="da Silveira J.F."/>
            <person name="de Jong P."/>
            <person name="Edwards K."/>
            <person name="Englund P.T."/>
            <person name="Fazelina G."/>
            <person name="Feldblyum T."/>
            <person name="Ferella M."/>
            <person name="Frasch A.C."/>
            <person name="Gull K."/>
            <person name="Horn D."/>
            <person name="Hou L."/>
            <person name="Huang Y."/>
            <person name="Kindlund E."/>
            <person name="Klingbeil M."/>
            <person name="Kluge S."/>
            <person name="Koo H."/>
            <person name="Lacerda D."/>
            <person name="Levin M.J."/>
            <person name="Lorenzi H."/>
            <person name="Louie T."/>
            <person name="Machado C.R."/>
            <person name="McCulloch R."/>
            <person name="McKenna A."/>
            <person name="Mizuno Y."/>
            <person name="Mottram J.C."/>
            <person name="Nelson S."/>
            <person name="Ochaya S."/>
            <person name="Osoegawa K."/>
            <person name="Pai G."/>
            <person name="Parsons M."/>
            <person name="Pentony M."/>
            <person name="Pettersson U."/>
            <person name="Pop M."/>
            <person name="Ramirez J.L."/>
            <person name="Rinta J."/>
            <person name="Robertson L."/>
            <person name="Salzberg S.L."/>
            <person name="Sanchez D.O."/>
            <person name="Seyler A."/>
            <person name="Sharma R."/>
            <person name="Shetty J."/>
            <person name="Simpson A.J."/>
            <person name="Sisk E."/>
            <person name="Tammi M.T."/>
            <person name="Tarleton R."/>
            <person name="Teixeira S."/>
            <person name="Van Aken S."/>
            <person name="Vogt C."/>
            <person name="Ward P.N."/>
            <person name="Wickstead B."/>
            <person name="Wortman J."/>
            <person name="White O."/>
            <person name="Fraser C.M."/>
            <person name="Stuart K.D."/>
            <person name="Andersson B."/>
        </authorList>
    </citation>
    <scope>NUCLEOTIDE SEQUENCE [LARGE SCALE GENOMIC DNA]</scope>
    <source>
        <strain evidence="6 7">CL Brener</strain>
    </source>
</reference>
<dbReference type="eggNOG" id="KOG0537">
    <property type="taxonomic scope" value="Eukaryota"/>
</dbReference>
<dbReference type="InterPro" id="IPR036400">
    <property type="entry name" value="Cyt_B5-like_heme/steroid_sf"/>
</dbReference>
<dbReference type="EMBL" id="AAHK01000900">
    <property type="protein sequence ID" value="EAN88320.1"/>
    <property type="molecule type" value="Genomic_DNA"/>
</dbReference>
<evidence type="ECO:0000256" key="4">
    <source>
        <dbReference type="ARBA" id="ARBA00038168"/>
    </source>
</evidence>
<dbReference type="Gene3D" id="3.10.120.10">
    <property type="entry name" value="Cytochrome b5-like heme/steroid binding domain"/>
    <property type="match status" value="1"/>
</dbReference>